<proteinExistence type="predicted"/>
<gene>
    <name evidence="1" type="ORF">CSLFYP84_02680</name>
</gene>
<organism evidence="1">
    <name type="scientific">Clostridium symbiosum</name>
    <name type="common">Bacteroides symbiosus</name>
    <dbReference type="NCBI Taxonomy" id="1512"/>
    <lineage>
        <taxon>Bacteria</taxon>
        <taxon>Bacillati</taxon>
        <taxon>Bacillota</taxon>
        <taxon>Clostridia</taxon>
        <taxon>Lachnospirales</taxon>
        <taxon>Lachnospiraceae</taxon>
        <taxon>Otoolea</taxon>
    </lineage>
</organism>
<name>A0A6N3FT40_CLOSY</name>
<protein>
    <submittedName>
        <fullName evidence="1">Uncharacterized protein</fullName>
    </submittedName>
</protein>
<sequence length="51" mass="5681">MRQERTMSGVVRGMAESSVPVGSWLWRGNPAGMNSYGDRLHFSKRIAVLNS</sequence>
<dbReference type="AlphaFoldDB" id="A0A6N3FT40"/>
<reference evidence="1" key="1">
    <citation type="submission" date="2019-11" db="EMBL/GenBank/DDBJ databases">
        <authorList>
            <person name="Feng L."/>
        </authorList>
    </citation>
    <scope>NUCLEOTIDE SEQUENCE</scope>
    <source>
        <strain evidence="1">CsymbiosumLFYP84</strain>
    </source>
</reference>
<accession>A0A6N3FT40</accession>
<evidence type="ECO:0000313" key="1">
    <source>
        <dbReference type="EMBL" id="VYU55195.1"/>
    </source>
</evidence>
<dbReference type="EMBL" id="CACRUA010000029">
    <property type="protein sequence ID" value="VYU55195.1"/>
    <property type="molecule type" value="Genomic_DNA"/>
</dbReference>